<name>A0ACB9CEN3_9ASTR</name>
<accession>A0ACB9CEN3</accession>
<organism evidence="1 2">
    <name type="scientific">Smallanthus sonchifolius</name>
    <dbReference type="NCBI Taxonomy" id="185202"/>
    <lineage>
        <taxon>Eukaryota</taxon>
        <taxon>Viridiplantae</taxon>
        <taxon>Streptophyta</taxon>
        <taxon>Embryophyta</taxon>
        <taxon>Tracheophyta</taxon>
        <taxon>Spermatophyta</taxon>
        <taxon>Magnoliopsida</taxon>
        <taxon>eudicotyledons</taxon>
        <taxon>Gunneridae</taxon>
        <taxon>Pentapetalae</taxon>
        <taxon>asterids</taxon>
        <taxon>campanulids</taxon>
        <taxon>Asterales</taxon>
        <taxon>Asteraceae</taxon>
        <taxon>Asteroideae</taxon>
        <taxon>Heliantheae alliance</taxon>
        <taxon>Millerieae</taxon>
        <taxon>Smallanthus</taxon>
    </lineage>
</organism>
<dbReference type="EMBL" id="CM042038">
    <property type="protein sequence ID" value="KAI3732715.1"/>
    <property type="molecule type" value="Genomic_DNA"/>
</dbReference>
<comment type="caution">
    <text evidence="1">The sequence shown here is derived from an EMBL/GenBank/DDBJ whole genome shotgun (WGS) entry which is preliminary data.</text>
</comment>
<keyword evidence="2" id="KW-1185">Reference proteome</keyword>
<reference evidence="1 2" key="2">
    <citation type="journal article" date="2022" name="Mol. Ecol. Resour.">
        <title>The genomes of chicory, endive, great burdock and yacon provide insights into Asteraceae paleo-polyploidization history and plant inulin production.</title>
        <authorList>
            <person name="Fan W."/>
            <person name="Wang S."/>
            <person name="Wang H."/>
            <person name="Wang A."/>
            <person name="Jiang F."/>
            <person name="Liu H."/>
            <person name="Zhao H."/>
            <person name="Xu D."/>
            <person name="Zhang Y."/>
        </authorList>
    </citation>
    <scope>NUCLEOTIDE SEQUENCE [LARGE SCALE GENOMIC DNA]</scope>
    <source>
        <strain evidence="2">cv. Yunnan</strain>
        <tissue evidence="1">Leaves</tissue>
    </source>
</reference>
<gene>
    <name evidence="1" type="ORF">L1987_63922</name>
</gene>
<evidence type="ECO:0000313" key="2">
    <source>
        <dbReference type="Proteomes" id="UP001056120"/>
    </source>
</evidence>
<evidence type="ECO:0000313" key="1">
    <source>
        <dbReference type="EMBL" id="KAI3732715.1"/>
    </source>
</evidence>
<reference evidence="2" key="1">
    <citation type="journal article" date="2022" name="Mol. Ecol. Resour.">
        <title>The genomes of chicory, endive, great burdock and yacon provide insights into Asteraceae palaeo-polyploidization history and plant inulin production.</title>
        <authorList>
            <person name="Fan W."/>
            <person name="Wang S."/>
            <person name="Wang H."/>
            <person name="Wang A."/>
            <person name="Jiang F."/>
            <person name="Liu H."/>
            <person name="Zhao H."/>
            <person name="Xu D."/>
            <person name="Zhang Y."/>
        </authorList>
    </citation>
    <scope>NUCLEOTIDE SEQUENCE [LARGE SCALE GENOMIC DNA]</scope>
    <source>
        <strain evidence="2">cv. Yunnan</strain>
    </source>
</reference>
<proteinExistence type="predicted"/>
<dbReference type="Proteomes" id="UP001056120">
    <property type="component" value="Linkage Group LG21"/>
</dbReference>
<sequence>MIDQLIKGDDRIFRMNKRIWVPIYGNLREEILENAYKSKYTMHPIRDKMYKNLNANYWWIGMKNHIAIYIAKYLTCSQVKAEHQKPSSLLQQLEIQVWKWEMITMDFVMKLPRTSRGNDAIWVLIDRLTKSAHFLPIKETFSMDKLAQLYVNEIVTLHGVPLSIMSDRDSRFTSRFWQSFRKALGTKLNLSTAYHPQTYGQSERTI</sequence>
<protein>
    <submittedName>
        <fullName evidence="1">Uncharacterized protein</fullName>
    </submittedName>
</protein>